<reference evidence="1" key="1">
    <citation type="journal article" date="2015" name="Nature">
        <title>Complex archaea that bridge the gap between prokaryotes and eukaryotes.</title>
        <authorList>
            <person name="Spang A."/>
            <person name="Saw J.H."/>
            <person name="Jorgensen S.L."/>
            <person name="Zaremba-Niedzwiedzka K."/>
            <person name="Martijn J."/>
            <person name="Lind A.E."/>
            <person name="van Eijk R."/>
            <person name="Schleper C."/>
            <person name="Guy L."/>
            <person name="Ettema T.J."/>
        </authorList>
    </citation>
    <scope>NUCLEOTIDE SEQUENCE</scope>
</reference>
<comment type="caution">
    <text evidence="1">The sequence shown here is derived from an EMBL/GenBank/DDBJ whole genome shotgun (WGS) entry which is preliminary data.</text>
</comment>
<dbReference type="SUPFAM" id="SSF52833">
    <property type="entry name" value="Thioredoxin-like"/>
    <property type="match status" value="1"/>
</dbReference>
<proteinExistence type="predicted"/>
<gene>
    <name evidence="1" type="ORF">LCGC14_1370890</name>
</gene>
<dbReference type="AlphaFoldDB" id="A0A0F9MKN6"/>
<dbReference type="InterPro" id="IPR036249">
    <property type="entry name" value="Thioredoxin-like_sf"/>
</dbReference>
<organism evidence="1">
    <name type="scientific">marine sediment metagenome</name>
    <dbReference type="NCBI Taxonomy" id="412755"/>
    <lineage>
        <taxon>unclassified sequences</taxon>
        <taxon>metagenomes</taxon>
        <taxon>ecological metagenomes</taxon>
    </lineage>
</organism>
<dbReference type="EMBL" id="LAZR01008657">
    <property type="protein sequence ID" value="KKM77350.1"/>
    <property type="molecule type" value="Genomic_DNA"/>
</dbReference>
<evidence type="ECO:0000313" key="1">
    <source>
        <dbReference type="EMBL" id="KKM77350.1"/>
    </source>
</evidence>
<evidence type="ECO:0008006" key="2">
    <source>
        <dbReference type="Google" id="ProtNLM"/>
    </source>
</evidence>
<dbReference type="Gene3D" id="3.40.30.10">
    <property type="entry name" value="Glutaredoxin"/>
    <property type="match status" value="1"/>
</dbReference>
<protein>
    <recommendedName>
        <fullName evidence="2">Thioredoxin-like fold domain-containing protein</fullName>
    </recommendedName>
</protein>
<sequence>MITPWLIIKEVSKMLVEHWIRTTIIVLFALIVVLHHGNAKADELIMAHNPQCPYCIAFMAQVEPTYGKSEFAKTYPLTIIDVTDPYSKITHKWFITAFEEKRRGRITGTPTFFVWKGDRETGRVVGVIPGYGGKDWFYHKLDKIVGSDEVDI</sequence>
<accession>A0A0F9MKN6</accession>
<name>A0A0F9MKN6_9ZZZZ</name>